<dbReference type="AlphaFoldDB" id="A0AAJ1TQC0"/>
<dbReference type="Proteomes" id="UP001223420">
    <property type="component" value="Unassembled WGS sequence"/>
</dbReference>
<evidence type="ECO:0000256" key="4">
    <source>
        <dbReference type="ARBA" id="ARBA00023136"/>
    </source>
</evidence>
<evidence type="ECO:0000313" key="9">
    <source>
        <dbReference type="Proteomes" id="UP001223420"/>
    </source>
</evidence>
<sequence length="125" mass="13707">MSAMIRFLKSLVLLPIAALVILLAVANRAPVPLSFDPFNADAPVFSVNLPLYAILFGAVALGIVVGGVFTWLGQGKTRANVRYHRREATRYEREANRLRAYAPESETQGPYTVPNTNRTALPAPR</sequence>
<feature type="region of interest" description="Disordered" evidence="5">
    <location>
        <begin position="96"/>
        <end position="125"/>
    </location>
</feature>
<dbReference type="Pfam" id="PF06305">
    <property type="entry name" value="LapA_dom"/>
    <property type="match status" value="1"/>
</dbReference>
<evidence type="ECO:0000256" key="2">
    <source>
        <dbReference type="ARBA" id="ARBA00022692"/>
    </source>
</evidence>
<evidence type="ECO:0000313" key="8">
    <source>
        <dbReference type="EMBL" id="MDQ0545071.1"/>
    </source>
</evidence>
<evidence type="ECO:0000256" key="1">
    <source>
        <dbReference type="ARBA" id="ARBA00022475"/>
    </source>
</evidence>
<keyword evidence="2 6" id="KW-0812">Transmembrane</keyword>
<reference evidence="8" key="1">
    <citation type="submission" date="2023-07" db="EMBL/GenBank/DDBJ databases">
        <title>Genomic Encyclopedia of Type Strains, Phase IV (KMG-IV): sequencing the most valuable type-strain genomes for metagenomic binning, comparative biology and taxonomic classification.</title>
        <authorList>
            <person name="Goeker M."/>
        </authorList>
    </citation>
    <scope>NUCLEOTIDE SEQUENCE</scope>
    <source>
        <strain evidence="8">DSM 19569</strain>
    </source>
</reference>
<proteinExistence type="predicted"/>
<evidence type="ECO:0000256" key="3">
    <source>
        <dbReference type="ARBA" id="ARBA00022989"/>
    </source>
</evidence>
<comment type="caution">
    <text evidence="8">The sequence shown here is derived from an EMBL/GenBank/DDBJ whole genome shotgun (WGS) entry which is preliminary data.</text>
</comment>
<evidence type="ECO:0000256" key="5">
    <source>
        <dbReference type="SAM" id="MobiDB-lite"/>
    </source>
</evidence>
<keyword evidence="1" id="KW-1003">Cell membrane</keyword>
<feature type="domain" description="Lipopolysaccharide assembly protein A" evidence="7">
    <location>
        <begin position="28"/>
        <end position="95"/>
    </location>
</feature>
<name>A0AAJ1TQC0_9HYPH</name>
<evidence type="ECO:0000256" key="6">
    <source>
        <dbReference type="SAM" id="Phobius"/>
    </source>
</evidence>
<organism evidence="8 9">
    <name type="scientific">Methylobacterium brachiatum</name>
    <dbReference type="NCBI Taxonomy" id="269660"/>
    <lineage>
        <taxon>Bacteria</taxon>
        <taxon>Pseudomonadati</taxon>
        <taxon>Pseudomonadota</taxon>
        <taxon>Alphaproteobacteria</taxon>
        <taxon>Hyphomicrobiales</taxon>
        <taxon>Methylobacteriaceae</taxon>
        <taxon>Methylobacterium</taxon>
    </lineage>
</organism>
<keyword evidence="3 6" id="KW-1133">Transmembrane helix</keyword>
<keyword evidence="4 6" id="KW-0472">Membrane</keyword>
<feature type="transmembrane region" description="Helical" evidence="6">
    <location>
        <begin position="52"/>
        <end position="72"/>
    </location>
</feature>
<gene>
    <name evidence="8" type="ORF">QO001_004009</name>
</gene>
<accession>A0AAJ1TQC0</accession>
<dbReference type="InterPro" id="IPR010445">
    <property type="entry name" value="LapA_dom"/>
</dbReference>
<feature type="compositionally biased region" description="Polar residues" evidence="5">
    <location>
        <begin position="105"/>
        <end position="119"/>
    </location>
</feature>
<evidence type="ECO:0000259" key="7">
    <source>
        <dbReference type="Pfam" id="PF06305"/>
    </source>
</evidence>
<dbReference type="GO" id="GO:0005886">
    <property type="term" value="C:plasma membrane"/>
    <property type="evidence" value="ECO:0007669"/>
    <property type="project" value="InterPro"/>
</dbReference>
<protein>
    <submittedName>
        <fullName evidence="8">Integral membrane protein</fullName>
    </submittedName>
</protein>
<dbReference type="EMBL" id="JAUSWL010000007">
    <property type="protein sequence ID" value="MDQ0545071.1"/>
    <property type="molecule type" value="Genomic_DNA"/>
</dbReference>